<comment type="caution">
    <text evidence="2">The sequence shown here is derived from an EMBL/GenBank/DDBJ whole genome shotgun (WGS) entry which is preliminary data.</text>
</comment>
<feature type="region of interest" description="Disordered" evidence="1">
    <location>
        <begin position="1"/>
        <end position="91"/>
    </location>
</feature>
<accession>A0A9Q1JFA7</accession>
<feature type="compositionally biased region" description="Polar residues" evidence="1">
    <location>
        <begin position="115"/>
        <end position="142"/>
    </location>
</feature>
<evidence type="ECO:0000313" key="2">
    <source>
        <dbReference type="EMBL" id="KAJ8421772.1"/>
    </source>
</evidence>
<evidence type="ECO:0000256" key="1">
    <source>
        <dbReference type="SAM" id="MobiDB-lite"/>
    </source>
</evidence>
<organism evidence="2 3">
    <name type="scientific">Carnegiea gigantea</name>
    <dbReference type="NCBI Taxonomy" id="171969"/>
    <lineage>
        <taxon>Eukaryota</taxon>
        <taxon>Viridiplantae</taxon>
        <taxon>Streptophyta</taxon>
        <taxon>Embryophyta</taxon>
        <taxon>Tracheophyta</taxon>
        <taxon>Spermatophyta</taxon>
        <taxon>Magnoliopsida</taxon>
        <taxon>eudicotyledons</taxon>
        <taxon>Gunneridae</taxon>
        <taxon>Pentapetalae</taxon>
        <taxon>Caryophyllales</taxon>
        <taxon>Cactineae</taxon>
        <taxon>Cactaceae</taxon>
        <taxon>Cactoideae</taxon>
        <taxon>Echinocereeae</taxon>
        <taxon>Carnegiea</taxon>
    </lineage>
</organism>
<sequence>MSYQRTPQDYPPPGYGTQYPPPGYPSGGPPPYEGYPPPPPPGYEGYPPPPGYPPPRPPTGGYQGYFNEGYPPQGPPPYPPTQVYHSDHHQRHDEDGCFSFLKGWYRQPPGRRPFSVSSSMPAATSEQLSQPANTPTQPLRSTQSKTFGTIAISKLQILPTCKLQLAQLFRVPFGCAVLLLRVRRMLLLVGWSLWQLVGFQASLSLSSCGARVASHHLYYVYKDHDLRFFFATPRVGIPSPPPINGGASGIGGQRRG</sequence>
<keyword evidence="3" id="KW-1185">Reference proteome</keyword>
<protein>
    <recommendedName>
        <fullName evidence="4">Rhodopsin</fullName>
    </recommendedName>
</protein>
<name>A0A9Q1JFA7_9CARY</name>
<reference evidence="2" key="1">
    <citation type="submission" date="2022-04" db="EMBL/GenBank/DDBJ databases">
        <title>Carnegiea gigantea Genome sequencing and assembly v2.</title>
        <authorList>
            <person name="Copetti D."/>
            <person name="Sanderson M.J."/>
            <person name="Burquez A."/>
            <person name="Wojciechowski M.F."/>
        </authorList>
    </citation>
    <scope>NUCLEOTIDE SEQUENCE</scope>
    <source>
        <strain evidence="2">SGP5-SGP5p</strain>
        <tissue evidence="2">Aerial part</tissue>
    </source>
</reference>
<dbReference type="EMBL" id="JAKOGI010002545">
    <property type="protein sequence ID" value="KAJ8421772.1"/>
    <property type="molecule type" value="Genomic_DNA"/>
</dbReference>
<evidence type="ECO:0008006" key="4">
    <source>
        <dbReference type="Google" id="ProtNLM"/>
    </source>
</evidence>
<evidence type="ECO:0000313" key="3">
    <source>
        <dbReference type="Proteomes" id="UP001153076"/>
    </source>
</evidence>
<dbReference type="Proteomes" id="UP001153076">
    <property type="component" value="Unassembled WGS sequence"/>
</dbReference>
<dbReference type="AlphaFoldDB" id="A0A9Q1JFA7"/>
<proteinExistence type="predicted"/>
<gene>
    <name evidence="2" type="ORF">Cgig2_016213</name>
</gene>
<feature type="region of interest" description="Disordered" evidence="1">
    <location>
        <begin position="111"/>
        <end position="142"/>
    </location>
</feature>
<feature type="compositionally biased region" description="Pro residues" evidence="1">
    <location>
        <begin position="9"/>
        <end position="58"/>
    </location>
</feature>